<dbReference type="Gene3D" id="2.40.30.10">
    <property type="entry name" value="Translation factors"/>
    <property type="match status" value="1"/>
</dbReference>
<dbReference type="InterPro" id="IPR017938">
    <property type="entry name" value="Riboflavin_synthase-like_b-brl"/>
</dbReference>
<dbReference type="SUPFAM" id="SSF63380">
    <property type="entry name" value="Riboflavin synthase domain-like"/>
    <property type="match status" value="1"/>
</dbReference>
<keyword evidence="4" id="KW-1185">Reference proteome</keyword>
<proteinExistence type="inferred from homology"/>
<sequence>MTYPLHCSCRLTLPQHATYMEKIRSRLESFRATVELQNETEFRLSWTFGWLSISRCDDQITVEGGATDATGLARIKDLLATAFKLYAKIDEPQIIWTGDHAHDQELAPFRLMEVEKVSDLSARIKRVRLHGSDLNRFEEFGNMHVRLLLPCSSVPDPIWPVAGPDGLTDWPDPARKPVSRVYTVRAIDTDASWVDIDVVTHGDSGAGSAWALSAKPGDQVGMFGPLGRPINRNAQHYIIGADETGLPALARLLEILPETATGLACIEVATQADVQPIENRTKINVEWLFRRDAPAGTSLALADRLIAEPWRNDLDCFGWFAAEDVAARRLRTHWRQNLGLTRDQTLAAAYWRRGVTGLMAG</sequence>
<evidence type="ECO:0000313" key="3">
    <source>
        <dbReference type="EMBL" id="SLN27592.1"/>
    </source>
</evidence>
<dbReference type="EMBL" id="FWFW01000002">
    <property type="protein sequence ID" value="SLN27592.1"/>
    <property type="molecule type" value="Genomic_DNA"/>
</dbReference>
<organism evidence="3 4">
    <name type="scientific">Pacificibacter marinus</name>
    <dbReference type="NCBI Taxonomy" id="658057"/>
    <lineage>
        <taxon>Bacteria</taxon>
        <taxon>Pseudomonadati</taxon>
        <taxon>Pseudomonadota</taxon>
        <taxon>Alphaproteobacteria</taxon>
        <taxon>Rhodobacterales</taxon>
        <taxon>Roseobacteraceae</taxon>
        <taxon>Pacificibacter</taxon>
    </lineage>
</organism>
<protein>
    <submittedName>
        <fullName evidence="3">Vibriobactin utilization protein ViuB</fullName>
    </submittedName>
</protein>
<dbReference type="Pfam" id="PF08021">
    <property type="entry name" value="FAD_binding_9"/>
    <property type="match status" value="1"/>
</dbReference>
<feature type="domain" description="FAD-binding FR-type" evidence="2">
    <location>
        <begin position="107"/>
        <end position="232"/>
    </location>
</feature>
<dbReference type="InterPro" id="IPR017927">
    <property type="entry name" value="FAD-bd_FR_type"/>
</dbReference>
<dbReference type="InterPro" id="IPR007037">
    <property type="entry name" value="SIP_rossman_dom"/>
</dbReference>
<dbReference type="CDD" id="cd06193">
    <property type="entry name" value="siderophore_interacting"/>
    <property type="match status" value="1"/>
</dbReference>
<dbReference type="InterPro" id="IPR039374">
    <property type="entry name" value="SIP_fam"/>
</dbReference>
<reference evidence="3 4" key="1">
    <citation type="submission" date="2017-03" db="EMBL/GenBank/DDBJ databases">
        <authorList>
            <person name="Afonso C.L."/>
            <person name="Miller P.J."/>
            <person name="Scott M.A."/>
            <person name="Spackman E."/>
            <person name="Goraichik I."/>
            <person name="Dimitrov K.M."/>
            <person name="Suarez D.L."/>
            <person name="Swayne D.E."/>
        </authorList>
    </citation>
    <scope>NUCLEOTIDE SEQUENCE [LARGE SCALE GENOMIC DNA]</scope>
    <source>
        <strain evidence="3 4">CECT 7971</strain>
    </source>
</reference>
<dbReference type="Gene3D" id="3.40.50.80">
    <property type="entry name" value="Nucleotide-binding domain of ferredoxin-NADP reductase (FNR) module"/>
    <property type="match status" value="1"/>
</dbReference>
<name>A0A1Y5RX36_9RHOB</name>
<evidence type="ECO:0000313" key="4">
    <source>
        <dbReference type="Proteomes" id="UP000193307"/>
    </source>
</evidence>
<dbReference type="GO" id="GO:0016491">
    <property type="term" value="F:oxidoreductase activity"/>
    <property type="evidence" value="ECO:0007669"/>
    <property type="project" value="InterPro"/>
</dbReference>
<dbReference type="PANTHER" id="PTHR30157:SF0">
    <property type="entry name" value="NADPH-DEPENDENT FERRIC-CHELATE REDUCTASE"/>
    <property type="match status" value="1"/>
</dbReference>
<evidence type="ECO:0000256" key="1">
    <source>
        <dbReference type="ARBA" id="ARBA00035644"/>
    </source>
</evidence>
<dbReference type="InterPro" id="IPR039261">
    <property type="entry name" value="FNR_nucleotide-bd"/>
</dbReference>
<dbReference type="STRING" id="658057.SAMN04488032_10219"/>
<dbReference type="AlphaFoldDB" id="A0A1Y5RX36"/>
<dbReference type="Proteomes" id="UP000193307">
    <property type="component" value="Unassembled WGS sequence"/>
</dbReference>
<dbReference type="InterPro" id="IPR013113">
    <property type="entry name" value="SIP_FAD-bd"/>
</dbReference>
<dbReference type="PANTHER" id="PTHR30157">
    <property type="entry name" value="FERRIC REDUCTASE, NADPH-DEPENDENT"/>
    <property type="match status" value="1"/>
</dbReference>
<dbReference type="Pfam" id="PF04954">
    <property type="entry name" value="SIP"/>
    <property type="match status" value="1"/>
</dbReference>
<dbReference type="PROSITE" id="PS51384">
    <property type="entry name" value="FAD_FR"/>
    <property type="match status" value="1"/>
</dbReference>
<comment type="similarity">
    <text evidence="1">Belongs to the SIP oxidoreductase family.</text>
</comment>
<gene>
    <name evidence="3" type="primary">viuB_1</name>
    <name evidence="3" type="ORF">PAM7971_01069</name>
</gene>
<accession>A0A1Y5RX36</accession>
<evidence type="ECO:0000259" key="2">
    <source>
        <dbReference type="PROSITE" id="PS51384"/>
    </source>
</evidence>